<keyword evidence="2" id="KW-1185">Reference proteome</keyword>
<dbReference type="Proteomes" id="UP001159100">
    <property type="component" value="Unassembled WGS sequence"/>
</dbReference>
<dbReference type="SUPFAM" id="SSF51126">
    <property type="entry name" value="Pectin lyase-like"/>
    <property type="match status" value="1"/>
</dbReference>
<accession>A0ABT6QWS9</accession>
<dbReference type="RefSeq" id="WP_282317320.1">
    <property type="nucleotide sequence ID" value="NZ_JARBWL010000002.1"/>
</dbReference>
<evidence type="ECO:0008006" key="3">
    <source>
        <dbReference type="Google" id="ProtNLM"/>
    </source>
</evidence>
<evidence type="ECO:0000313" key="1">
    <source>
        <dbReference type="EMBL" id="MDI2595361.1"/>
    </source>
</evidence>
<gene>
    <name evidence="1" type="ORF">POF45_28635</name>
</gene>
<proteinExistence type="predicted"/>
<reference evidence="1 2" key="1">
    <citation type="submission" date="2023-02" db="EMBL/GenBank/DDBJ databases">
        <title>Pseudomonas chrutzelriedensis sp. nov., a potently antifungal strain isolated from moss.</title>
        <authorList>
            <person name="Schnyder A."/>
            <person name="Kalawong R."/>
            <person name="Eberl L."/>
            <person name="Agnoli K."/>
        </authorList>
    </citation>
    <scope>NUCLEOTIDE SEQUENCE [LARGE SCALE GENOMIC DNA]</scope>
    <source>
        <strain evidence="1 2">681</strain>
    </source>
</reference>
<dbReference type="InterPro" id="IPR011050">
    <property type="entry name" value="Pectin_lyase_fold/virulence"/>
</dbReference>
<sequence length="567" mass="60075">MTDNSTQRAETTPHEKVLIDPNQSASQIPFAPRSESTVLSTLDSAPRRSVHADDYCLPGLVDNTDGLAKAVAALGSLGGTVLLGARTYVASTMVIPRGVIIQGESPLVSILLQQAGSNVDFVTSENFPVLTGTGLPVATDNRVPSWFGLRNVQVHGNREHNRIGRACCFYGAYTIIDHVVIGWGASGGLYTEYATNVSSNASVADQEEGFVRDLIVRDNNGDGWINRGPHNVHMDNITGMRNEGWNYFSEALDGTYNGAPTYCTVLHCFQGDMSWTSASGRKRKNIYIGTNGSFGQITVDGGSLEINAGSCLISNLNQYFGGQGGDMVTISGSRNMIGVWRGLARAASSTATPDAWIARIAGDFNSIGVMQIYDNSAAAAFSNGVFISGVGTAIADLFIRGTRTGLKVTSSRNRVRGWIANTVVAGFEYTTPVDSHGGRNRISLDISPSSGAYTTGSSPIVNSDRFNIEGTGLSGGNQSTSISKEQSSIAGDLDTVGIKTMVIPHGLLYTPRRQDIKPSLTGLTIKTLVLGFMRCSMVDATNITIEYLVVTPAVGGVMSIAVQTAAL</sequence>
<evidence type="ECO:0000313" key="2">
    <source>
        <dbReference type="Proteomes" id="UP001159100"/>
    </source>
</evidence>
<protein>
    <recommendedName>
        <fullName evidence="3">Pectate lyase superfamily protein domain-containing protein</fullName>
    </recommendedName>
</protein>
<comment type="caution">
    <text evidence="1">The sequence shown here is derived from an EMBL/GenBank/DDBJ whole genome shotgun (WGS) entry which is preliminary data.</text>
</comment>
<organism evidence="1 2">
    <name type="scientific">Pseudomonas fungipugnans</name>
    <dbReference type="NCBI Taxonomy" id="3024217"/>
    <lineage>
        <taxon>Bacteria</taxon>
        <taxon>Pseudomonadati</taxon>
        <taxon>Pseudomonadota</taxon>
        <taxon>Gammaproteobacteria</taxon>
        <taxon>Pseudomonadales</taxon>
        <taxon>Pseudomonadaceae</taxon>
        <taxon>Pseudomonas</taxon>
    </lineage>
</organism>
<name>A0ABT6QWS9_9PSED</name>
<dbReference type="EMBL" id="JARBWL010000002">
    <property type="protein sequence ID" value="MDI2595361.1"/>
    <property type="molecule type" value="Genomic_DNA"/>
</dbReference>